<dbReference type="GO" id="GO:0009030">
    <property type="term" value="F:thiamine-phosphate kinase activity"/>
    <property type="evidence" value="ECO:0007669"/>
    <property type="project" value="UniProtKB-UniRule"/>
</dbReference>
<reference evidence="5" key="1">
    <citation type="submission" date="2014-12" db="EMBL/GenBank/DDBJ databases">
        <authorList>
            <person name="Jaenicke S."/>
        </authorList>
    </citation>
    <scope>NUCLEOTIDE SEQUENCE [LARGE SCALE GENOMIC DNA]</scope>
</reference>
<feature type="binding site" evidence="2">
    <location>
        <position position="44"/>
    </location>
    <ligand>
        <name>substrate</name>
    </ligand>
</feature>
<feature type="binding site" evidence="2">
    <location>
        <position position="66"/>
    </location>
    <ligand>
        <name>Mg(2+)</name>
        <dbReference type="ChEBI" id="CHEBI:18420"/>
        <label>2</label>
    </ligand>
</feature>
<evidence type="ECO:0000259" key="3">
    <source>
        <dbReference type="Pfam" id="PF00586"/>
    </source>
</evidence>
<comment type="miscellaneous">
    <text evidence="2">Reaction mechanism of ThiL seems to utilize a direct, inline transfer of the gamma-phosphate of ATP to TMP rather than a phosphorylated enzyme intermediate.</text>
</comment>
<evidence type="ECO:0000313" key="4">
    <source>
        <dbReference type="EMBL" id="CRI32335.1"/>
    </source>
</evidence>
<dbReference type="AlphaFoldDB" id="A0A0K2Y908"/>
<protein>
    <recommendedName>
        <fullName evidence="2">Thiamine-monophosphate kinase</fullName>
        <shortName evidence="2">TMP kinase</shortName>
        <shortName evidence="2">Thiamine-phosphate kinase</shortName>
        <ecNumber evidence="2">2.7.4.16</ecNumber>
    </recommendedName>
</protein>
<keyword evidence="2 4" id="KW-0808">Transferase</keyword>
<dbReference type="HAMAP" id="MF_02128">
    <property type="entry name" value="TMP_kinase"/>
    <property type="match status" value="1"/>
</dbReference>
<keyword evidence="2" id="KW-0460">Magnesium</keyword>
<dbReference type="GeneID" id="82131779"/>
<feature type="binding site" evidence="2">
    <location>
        <position position="37"/>
    </location>
    <ligand>
        <name>Mg(2+)</name>
        <dbReference type="ChEBI" id="CHEBI:18420"/>
        <label>1</label>
    </ligand>
</feature>
<comment type="catalytic activity">
    <reaction evidence="2">
        <text>thiamine phosphate + ATP = thiamine diphosphate + ADP</text>
        <dbReference type="Rhea" id="RHEA:15913"/>
        <dbReference type="ChEBI" id="CHEBI:30616"/>
        <dbReference type="ChEBI" id="CHEBI:37575"/>
        <dbReference type="ChEBI" id="CHEBI:58937"/>
        <dbReference type="ChEBI" id="CHEBI:456216"/>
        <dbReference type="EC" id="2.7.4.16"/>
    </reaction>
</comment>
<comment type="pathway">
    <text evidence="2">Cofactor biosynthesis; thiamine diphosphate biosynthesis; thiamine diphosphate from thiamine phosphate: step 1/1.</text>
</comment>
<dbReference type="Pfam" id="PF00586">
    <property type="entry name" value="AIRS"/>
    <property type="match status" value="1"/>
</dbReference>
<feature type="binding site" evidence="2">
    <location>
        <begin position="113"/>
        <end position="114"/>
    </location>
    <ligand>
        <name>ATP</name>
        <dbReference type="ChEBI" id="CHEBI:30616"/>
    </ligand>
</feature>
<feature type="binding site" evidence="2">
    <location>
        <position position="23"/>
    </location>
    <ligand>
        <name>Mg(2+)</name>
        <dbReference type="ChEBI" id="CHEBI:18420"/>
        <label>3</label>
    </ligand>
</feature>
<dbReference type="EMBL" id="CDMG01000004">
    <property type="protein sequence ID" value="CRI32335.1"/>
    <property type="molecule type" value="Genomic_DNA"/>
</dbReference>
<accession>A0A0K2Y908</accession>
<feature type="binding site" evidence="2">
    <location>
        <position position="201"/>
    </location>
    <ligand>
        <name>Mg(2+)</name>
        <dbReference type="ChEBI" id="CHEBI:18420"/>
        <label>5</label>
    </ligand>
</feature>
<evidence type="ECO:0000313" key="5">
    <source>
        <dbReference type="Proteomes" id="UP000043437"/>
    </source>
</evidence>
<dbReference type="SUPFAM" id="SSF56042">
    <property type="entry name" value="PurM C-terminal domain-like"/>
    <property type="match status" value="1"/>
</dbReference>
<feature type="binding site" evidence="2">
    <location>
        <position position="137"/>
    </location>
    <ligand>
        <name>ATP</name>
        <dbReference type="ChEBI" id="CHEBI:30616"/>
    </ligand>
</feature>
<dbReference type="InterPro" id="IPR036676">
    <property type="entry name" value="PurM-like_C_sf"/>
</dbReference>
<gene>
    <name evidence="2" type="primary">thiL</name>
    <name evidence="4" type="ORF">HAL07_08100</name>
</gene>
<sequence length="279" mass="30897">MDLEQAFLKTLESSGVVWGLGDDGVRLDTHQCVYMLDLFSEGVHFKRGWLNCAQIGYKAVCVNVSDAIAMAACPKYALLGLQLPRGCNLAEIRQLVAGIAKACQEFKIKIVGGDTTLGKALSLSVTLIAKSPKPLERTKICPKDLLVHTGKLGQSYKDLRALLRGGRVSPKSKFVCPKLQNLLKFILSVRPFVRAGLDISDGLLAECNRLSRLNKLACKLDKPYNKAYLSGEEYELLLSAPPRHKLALLRRAKQQRVQLNFVGVVCRGLSHYRPKIWHA</sequence>
<keyword evidence="2 4" id="KW-0418">Kinase</keyword>
<dbReference type="InterPro" id="IPR016188">
    <property type="entry name" value="PurM-like_N"/>
</dbReference>
<keyword evidence="2" id="KW-0067">ATP-binding</keyword>
<dbReference type="EC" id="2.7.4.16" evidence="2"/>
<dbReference type="GO" id="GO:0009229">
    <property type="term" value="P:thiamine diphosphate biosynthetic process"/>
    <property type="evidence" value="ECO:0007669"/>
    <property type="project" value="UniProtKB-UniRule"/>
</dbReference>
<feature type="binding site" evidence="2">
    <location>
        <position position="232"/>
    </location>
    <ligand>
        <name>substrate</name>
    </ligand>
</feature>
<dbReference type="PANTHER" id="PTHR30270:SF0">
    <property type="entry name" value="THIAMINE-MONOPHOSPHATE KINASE"/>
    <property type="match status" value="1"/>
</dbReference>
<feature type="binding site" evidence="2">
    <location>
        <position position="198"/>
    </location>
    <ligand>
        <name>Mg(2+)</name>
        <dbReference type="ChEBI" id="CHEBI:18420"/>
        <label>3</label>
    </ligand>
</feature>
<evidence type="ECO:0000256" key="2">
    <source>
        <dbReference type="HAMAP-Rule" id="MF_02128"/>
    </source>
</evidence>
<dbReference type="Gene3D" id="3.30.1330.10">
    <property type="entry name" value="PurM-like, N-terminal domain"/>
    <property type="match status" value="1"/>
</dbReference>
<evidence type="ECO:0000256" key="1">
    <source>
        <dbReference type="ARBA" id="ARBA00022977"/>
    </source>
</evidence>
<proteinExistence type="inferred from homology"/>
<dbReference type="UniPathway" id="UPA00060">
    <property type="reaction ID" value="UER00142"/>
</dbReference>
<comment type="function">
    <text evidence="2">Catalyzes the ATP-dependent phosphorylation of thiamine-monophosphate (TMP) to form thiamine-pyrophosphate (TPP), the active form of vitamin B1.</text>
</comment>
<dbReference type="RefSeq" id="WP_053945181.1">
    <property type="nucleotide sequence ID" value="NZ_CDMG01000004.1"/>
</dbReference>
<keyword evidence="2" id="KW-0479">Metal-binding</keyword>
<dbReference type="GO" id="GO:0005524">
    <property type="term" value="F:ATP binding"/>
    <property type="evidence" value="ECO:0007669"/>
    <property type="project" value="UniProtKB-UniRule"/>
</dbReference>
<organism evidence="4 5">
    <name type="scientific">Helicobacter ailurogastricus</name>
    <dbReference type="NCBI Taxonomy" id="1578720"/>
    <lineage>
        <taxon>Bacteria</taxon>
        <taxon>Pseudomonadati</taxon>
        <taxon>Campylobacterota</taxon>
        <taxon>Epsilonproteobacteria</taxon>
        <taxon>Campylobacterales</taxon>
        <taxon>Helicobacteraceae</taxon>
        <taxon>Helicobacter</taxon>
    </lineage>
</organism>
<dbReference type="CDD" id="cd02194">
    <property type="entry name" value="ThiL"/>
    <property type="match status" value="1"/>
</dbReference>
<dbReference type="PANTHER" id="PTHR30270">
    <property type="entry name" value="THIAMINE-MONOPHOSPHATE KINASE"/>
    <property type="match status" value="1"/>
</dbReference>
<feature type="binding site" evidence="2">
    <location>
        <position position="66"/>
    </location>
    <ligand>
        <name>Mg(2+)</name>
        <dbReference type="ChEBI" id="CHEBI:18420"/>
        <label>4</label>
    </ligand>
</feature>
<dbReference type="Proteomes" id="UP000043437">
    <property type="component" value="Unassembled WGS sequence"/>
</dbReference>
<dbReference type="SUPFAM" id="SSF55326">
    <property type="entry name" value="PurM N-terminal domain-like"/>
    <property type="match status" value="1"/>
</dbReference>
<dbReference type="InterPro" id="IPR036921">
    <property type="entry name" value="PurM-like_N_sf"/>
</dbReference>
<feature type="domain" description="PurM-like N-terminal" evidence="3">
    <location>
        <begin position="22"/>
        <end position="128"/>
    </location>
</feature>
<dbReference type="GO" id="GO:0009228">
    <property type="term" value="P:thiamine biosynthetic process"/>
    <property type="evidence" value="ECO:0007669"/>
    <property type="project" value="UniProtKB-KW"/>
</dbReference>
<dbReference type="PIRSF" id="PIRSF005303">
    <property type="entry name" value="Thiam_monoph_kin"/>
    <property type="match status" value="1"/>
</dbReference>
<keyword evidence="1 2" id="KW-0784">Thiamine biosynthesis</keyword>
<name>A0A0K2Y908_9HELI</name>
<dbReference type="InterPro" id="IPR006283">
    <property type="entry name" value="ThiL-like"/>
</dbReference>
<dbReference type="NCBIfam" id="NF004354">
    <property type="entry name" value="PRK05731.2-3"/>
    <property type="match status" value="1"/>
</dbReference>
<feature type="binding site" evidence="2">
    <location>
        <position position="114"/>
    </location>
    <ligand>
        <name>Mg(2+)</name>
        <dbReference type="ChEBI" id="CHEBI:18420"/>
        <label>1</label>
    </ligand>
</feature>
<dbReference type="GO" id="GO:0000287">
    <property type="term" value="F:magnesium ion binding"/>
    <property type="evidence" value="ECO:0007669"/>
    <property type="project" value="UniProtKB-UniRule"/>
</dbReference>
<feature type="binding site" evidence="2">
    <location>
        <position position="37"/>
    </location>
    <ligand>
        <name>Mg(2+)</name>
        <dbReference type="ChEBI" id="CHEBI:18420"/>
        <label>2</label>
    </ligand>
</feature>
<dbReference type="Gene3D" id="3.90.650.10">
    <property type="entry name" value="PurM-like C-terminal domain"/>
    <property type="match status" value="1"/>
</dbReference>
<comment type="caution">
    <text evidence="2">Lacks conserved residue(s) required for the propagation of feature annotation.</text>
</comment>
<comment type="similarity">
    <text evidence="2">Belongs to the thiamine-monophosphate kinase family.</text>
</comment>
<keyword evidence="2" id="KW-0547">Nucleotide-binding</keyword>
<feature type="binding site" evidence="2">
    <location>
        <position position="66"/>
    </location>
    <ligand>
        <name>Mg(2+)</name>
        <dbReference type="ChEBI" id="CHEBI:18420"/>
        <label>3</label>
    </ligand>
</feature>
<feature type="binding site" evidence="2">
    <location>
        <position position="200"/>
    </location>
    <ligand>
        <name>ATP</name>
        <dbReference type="ChEBI" id="CHEBI:30616"/>
    </ligand>
</feature>
<feature type="binding site" evidence="2">
    <location>
        <position position="23"/>
    </location>
    <ligand>
        <name>Mg(2+)</name>
        <dbReference type="ChEBI" id="CHEBI:18420"/>
        <label>4</label>
    </ligand>
</feature>